<evidence type="ECO:0000313" key="1">
    <source>
        <dbReference type="EMBL" id="ORD98681.1"/>
    </source>
</evidence>
<proteinExistence type="predicted"/>
<accession>A0A1X0QFU5</accession>
<dbReference type="AlphaFoldDB" id="A0A1X0QFU5"/>
<comment type="caution">
    <text evidence="1">The sequence shown here is derived from an EMBL/GenBank/DDBJ whole genome shotgun (WGS) entry which is preliminary data.</text>
</comment>
<organism evidence="1 2">
    <name type="scientific">Hepatospora eriocheir</name>
    <dbReference type="NCBI Taxonomy" id="1081669"/>
    <lineage>
        <taxon>Eukaryota</taxon>
        <taxon>Fungi</taxon>
        <taxon>Fungi incertae sedis</taxon>
        <taxon>Microsporidia</taxon>
        <taxon>Hepatosporidae</taxon>
        <taxon>Hepatospora</taxon>
    </lineage>
</organism>
<protein>
    <submittedName>
        <fullName evidence="1">Uncharacterized protein</fullName>
    </submittedName>
</protein>
<name>A0A1X0QFU5_9MICR</name>
<gene>
    <name evidence="1" type="ORF">A0H76_2070</name>
</gene>
<sequence>MNIFYLCNLIKVVNGNNSNQNNNEECNVVKTNHEKWMIKTSYTFLFLNPHEILLEEDSNKTDEELFLETCFTHHEVITMMREIDNDYSKNKRFRNMQNFASVRELACIFYNKDIKEFNKFKESQRKYFSKTVNKDIEKFNKFKKSQKEYDTETVNVFFKRYKDIFEILRLGICNRILEDEASCISCKCSFKNNQISINNTFEYQLLNDFIIFNKEFFIVNNIKKFLRGDNFEIGYNNEFKDKLLEPFFKYLETEEVNIQKKELDKKFLNSFKKFMEKVYNFAHFDKYVGSITLSKDEYKVIVKKELKKGFYQIKLASKNLKVNLKKKNSELTKSINNIICFSYALSLIPQYAESLFKF</sequence>
<evidence type="ECO:0000313" key="2">
    <source>
        <dbReference type="Proteomes" id="UP000192501"/>
    </source>
</evidence>
<dbReference type="VEuPathDB" id="MicrosporidiaDB:HERIO_465"/>
<dbReference type="VEuPathDB" id="MicrosporidiaDB:A0H76_2070"/>
<dbReference type="EMBL" id="LTAI01000507">
    <property type="protein sequence ID" value="ORD98681.1"/>
    <property type="molecule type" value="Genomic_DNA"/>
</dbReference>
<dbReference type="Proteomes" id="UP000192501">
    <property type="component" value="Unassembled WGS sequence"/>
</dbReference>
<reference evidence="1 2" key="1">
    <citation type="journal article" date="2017" name="Environ. Microbiol.">
        <title>Decay of the glycolytic pathway and adaptation to intranuclear parasitism within Enterocytozoonidae microsporidia.</title>
        <authorList>
            <person name="Wiredu Boakye D."/>
            <person name="Jaroenlak P."/>
            <person name="Prachumwat A."/>
            <person name="Williams T.A."/>
            <person name="Bateman K.S."/>
            <person name="Itsathitphaisarn O."/>
            <person name="Sritunyalucksana K."/>
            <person name="Paszkiewicz K.H."/>
            <person name="Moore K.A."/>
            <person name="Stentiford G.D."/>
            <person name="Williams B.A."/>
        </authorList>
    </citation>
    <scope>NUCLEOTIDE SEQUENCE [LARGE SCALE GENOMIC DNA]</scope>
    <source>
        <strain evidence="2">canceri</strain>
    </source>
</reference>